<comment type="catalytic activity">
    <reaction evidence="9 11">
        <text>[(1-&gt;4)-alpha-D-galacturonosyl methyl ester](n) + n H2O = [(1-&gt;4)-alpha-D-galacturonosyl](n) + n methanol + n H(+)</text>
        <dbReference type="Rhea" id="RHEA:22380"/>
        <dbReference type="Rhea" id="RHEA-COMP:14570"/>
        <dbReference type="Rhea" id="RHEA-COMP:14573"/>
        <dbReference type="ChEBI" id="CHEBI:15377"/>
        <dbReference type="ChEBI" id="CHEBI:15378"/>
        <dbReference type="ChEBI" id="CHEBI:17790"/>
        <dbReference type="ChEBI" id="CHEBI:140522"/>
        <dbReference type="ChEBI" id="CHEBI:140523"/>
        <dbReference type="EC" id="3.1.1.11"/>
    </reaction>
</comment>
<comment type="pathway">
    <text evidence="2 11">Glycan metabolism; pectin degradation; 2-dehydro-3-deoxy-D-gluconate from pectin: step 1/5.</text>
</comment>
<keyword evidence="5" id="KW-0964">Secreted</keyword>
<evidence type="ECO:0000256" key="3">
    <source>
        <dbReference type="ARBA" id="ARBA00013229"/>
    </source>
</evidence>
<keyword evidence="14" id="KW-1185">Reference proteome</keyword>
<reference evidence="13" key="1">
    <citation type="submission" date="2022-07" db="EMBL/GenBank/DDBJ databases">
        <authorList>
            <person name="Macas J."/>
            <person name="Novak P."/>
            <person name="Neumann P."/>
        </authorList>
    </citation>
    <scope>NUCLEOTIDE SEQUENCE</scope>
</reference>
<keyword evidence="6 11" id="KW-0378">Hydrolase</keyword>
<evidence type="ECO:0000256" key="10">
    <source>
        <dbReference type="PROSITE-ProRule" id="PRU10040"/>
    </source>
</evidence>
<sequence>MARGITFRNTAGPQRGQAVALRCSSDLSVFYGCSFEGYQDTLFVLAQRQFYKSCLVYGTIDFIFGNAAAVIQDSIIYVRKPMWGQINVVTAQGRADPYQNTGISIHNCQITTGPDLKPVAGSYQTFLGRPWQKHSRTVVLTSYIDGHVNPQGWLRWRNSDFALTTLYYGEYMNSGPGSTTTSRVTWPGYHVITSPDVAANFTVSNLIAGQGWLPSTGVPFTAGLM</sequence>
<dbReference type="Gene3D" id="2.160.20.10">
    <property type="entry name" value="Single-stranded right-handed beta-helix, Pectin lyase-like"/>
    <property type="match status" value="1"/>
</dbReference>
<dbReference type="AlphaFoldDB" id="A0AAV0EHV7"/>
<evidence type="ECO:0000313" key="14">
    <source>
        <dbReference type="Proteomes" id="UP001152523"/>
    </source>
</evidence>
<evidence type="ECO:0000256" key="1">
    <source>
        <dbReference type="ARBA" id="ARBA00004191"/>
    </source>
</evidence>
<organism evidence="13 14">
    <name type="scientific">Cuscuta epithymum</name>
    <dbReference type="NCBI Taxonomy" id="186058"/>
    <lineage>
        <taxon>Eukaryota</taxon>
        <taxon>Viridiplantae</taxon>
        <taxon>Streptophyta</taxon>
        <taxon>Embryophyta</taxon>
        <taxon>Tracheophyta</taxon>
        <taxon>Spermatophyta</taxon>
        <taxon>Magnoliopsida</taxon>
        <taxon>eudicotyledons</taxon>
        <taxon>Gunneridae</taxon>
        <taxon>Pentapetalae</taxon>
        <taxon>asterids</taxon>
        <taxon>lamiids</taxon>
        <taxon>Solanales</taxon>
        <taxon>Convolvulaceae</taxon>
        <taxon>Cuscuteae</taxon>
        <taxon>Cuscuta</taxon>
        <taxon>Cuscuta subgen. Cuscuta</taxon>
    </lineage>
</organism>
<evidence type="ECO:0000256" key="4">
    <source>
        <dbReference type="ARBA" id="ARBA00022512"/>
    </source>
</evidence>
<evidence type="ECO:0000256" key="6">
    <source>
        <dbReference type="ARBA" id="ARBA00022801"/>
    </source>
</evidence>
<gene>
    <name evidence="13" type="ORF">CEPIT_LOCUS23847</name>
</gene>
<dbReference type="InterPro" id="IPR011050">
    <property type="entry name" value="Pectin_lyase_fold/virulence"/>
</dbReference>
<evidence type="ECO:0000313" key="13">
    <source>
        <dbReference type="EMBL" id="CAH9121633.1"/>
    </source>
</evidence>
<dbReference type="PROSITE" id="PS00503">
    <property type="entry name" value="PECTINESTERASE_2"/>
    <property type="match status" value="1"/>
</dbReference>
<dbReference type="GO" id="GO:0030599">
    <property type="term" value="F:pectinesterase activity"/>
    <property type="evidence" value="ECO:0007669"/>
    <property type="project" value="UniProtKB-UniRule"/>
</dbReference>
<evidence type="ECO:0000256" key="8">
    <source>
        <dbReference type="ARBA" id="ARBA00023316"/>
    </source>
</evidence>
<name>A0AAV0EHV7_9ASTE</name>
<dbReference type="InterPro" id="IPR033131">
    <property type="entry name" value="Pectinesterase_Asp_AS"/>
</dbReference>
<dbReference type="GO" id="GO:0042545">
    <property type="term" value="P:cell wall modification"/>
    <property type="evidence" value="ECO:0007669"/>
    <property type="project" value="UniProtKB-UniRule"/>
</dbReference>
<keyword evidence="8" id="KW-0961">Cell wall biogenesis/degradation</keyword>
<accession>A0AAV0EHV7</accession>
<keyword evidence="7 11" id="KW-0063">Aspartyl esterase</keyword>
<evidence type="ECO:0000256" key="7">
    <source>
        <dbReference type="ARBA" id="ARBA00023085"/>
    </source>
</evidence>
<evidence type="ECO:0000256" key="2">
    <source>
        <dbReference type="ARBA" id="ARBA00005184"/>
    </source>
</evidence>
<comment type="subcellular location">
    <subcellularLocation>
        <location evidence="1">Secreted</location>
        <location evidence="1">Cell wall</location>
    </subcellularLocation>
</comment>
<dbReference type="PANTHER" id="PTHR31707">
    <property type="entry name" value="PECTINESTERASE"/>
    <property type="match status" value="1"/>
</dbReference>
<feature type="domain" description="Pectinesterase catalytic" evidence="12">
    <location>
        <begin position="1"/>
        <end position="209"/>
    </location>
</feature>
<dbReference type="InterPro" id="IPR012334">
    <property type="entry name" value="Pectin_lyas_fold"/>
</dbReference>
<evidence type="ECO:0000259" key="12">
    <source>
        <dbReference type="Pfam" id="PF01095"/>
    </source>
</evidence>
<proteinExistence type="predicted"/>
<evidence type="ECO:0000256" key="9">
    <source>
        <dbReference type="ARBA" id="ARBA00047928"/>
    </source>
</evidence>
<dbReference type="EC" id="3.1.1.11" evidence="3 11"/>
<dbReference type="FunFam" id="2.160.20.10:FF:000029">
    <property type="entry name" value="Pectinesterase 4"/>
    <property type="match status" value="1"/>
</dbReference>
<dbReference type="Proteomes" id="UP001152523">
    <property type="component" value="Unassembled WGS sequence"/>
</dbReference>
<evidence type="ECO:0000256" key="11">
    <source>
        <dbReference type="RuleBase" id="RU000589"/>
    </source>
</evidence>
<dbReference type="InterPro" id="IPR000070">
    <property type="entry name" value="Pectinesterase_cat"/>
</dbReference>
<evidence type="ECO:0000256" key="5">
    <source>
        <dbReference type="ARBA" id="ARBA00022525"/>
    </source>
</evidence>
<dbReference type="SUPFAM" id="SSF51126">
    <property type="entry name" value="Pectin lyase-like"/>
    <property type="match status" value="1"/>
</dbReference>
<keyword evidence="4" id="KW-0134">Cell wall</keyword>
<feature type="active site" evidence="10">
    <location>
        <position position="61"/>
    </location>
</feature>
<comment type="caution">
    <text evidence="13">The sequence shown here is derived from an EMBL/GenBank/DDBJ whole genome shotgun (WGS) entry which is preliminary data.</text>
</comment>
<protein>
    <recommendedName>
        <fullName evidence="3 11">Pectinesterase</fullName>
        <ecNumber evidence="3 11">3.1.1.11</ecNumber>
    </recommendedName>
</protein>
<dbReference type="Pfam" id="PF01095">
    <property type="entry name" value="Pectinesterase"/>
    <property type="match status" value="1"/>
</dbReference>
<dbReference type="EMBL" id="CAMAPF010000921">
    <property type="protein sequence ID" value="CAH9121633.1"/>
    <property type="molecule type" value="Genomic_DNA"/>
</dbReference>
<dbReference type="GO" id="GO:0045490">
    <property type="term" value="P:pectin catabolic process"/>
    <property type="evidence" value="ECO:0007669"/>
    <property type="project" value="UniProtKB-UniRule"/>
</dbReference>